<keyword evidence="2" id="KW-1185">Reference proteome</keyword>
<dbReference type="EMBL" id="BMNG01000033">
    <property type="protein sequence ID" value="GGO60107.1"/>
    <property type="molecule type" value="Genomic_DNA"/>
</dbReference>
<gene>
    <name evidence="1" type="ORF">GCM10012286_83240</name>
</gene>
<evidence type="ECO:0000313" key="2">
    <source>
        <dbReference type="Proteomes" id="UP000656881"/>
    </source>
</evidence>
<protein>
    <submittedName>
        <fullName evidence="1">Uncharacterized protein</fullName>
    </submittedName>
</protein>
<name>A0ABQ2MWV7_9ACTN</name>
<sequence>MTQPPTDLTPQQMRELADDYDQARTRALEGAADGERVAADPEQCTLVRDQAAAAAKWARESAADYAAYADALRAGENPHAI</sequence>
<dbReference type="RefSeq" id="WP_189177861.1">
    <property type="nucleotide sequence ID" value="NZ_BMNG01000033.1"/>
</dbReference>
<comment type="caution">
    <text evidence="1">The sequence shown here is derived from an EMBL/GenBank/DDBJ whole genome shotgun (WGS) entry which is preliminary data.</text>
</comment>
<accession>A0ABQ2MWV7</accession>
<proteinExistence type="predicted"/>
<evidence type="ECO:0000313" key="1">
    <source>
        <dbReference type="EMBL" id="GGO60107.1"/>
    </source>
</evidence>
<organism evidence="1 2">
    <name type="scientific">Streptomyces lasiicapitis</name>
    <dbReference type="NCBI Taxonomy" id="1923961"/>
    <lineage>
        <taxon>Bacteria</taxon>
        <taxon>Bacillati</taxon>
        <taxon>Actinomycetota</taxon>
        <taxon>Actinomycetes</taxon>
        <taxon>Kitasatosporales</taxon>
        <taxon>Streptomycetaceae</taxon>
        <taxon>Streptomyces</taxon>
    </lineage>
</organism>
<dbReference type="Proteomes" id="UP000656881">
    <property type="component" value="Unassembled WGS sequence"/>
</dbReference>
<reference evidence="2" key="1">
    <citation type="journal article" date="2019" name="Int. J. Syst. Evol. Microbiol.">
        <title>The Global Catalogue of Microorganisms (GCM) 10K type strain sequencing project: providing services to taxonomists for standard genome sequencing and annotation.</title>
        <authorList>
            <consortium name="The Broad Institute Genomics Platform"/>
            <consortium name="The Broad Institute Genome Sequencing Center for Infectious Disease"/>
            <person name="Wu L."/>
            <person name="Ma J."/>
        </authorList>
    </citation>
    <scope>NUCLEOTIDE SEQUENCE [LARGE SCALE GENOMIC DNA]</scope>
    <source>
        <strain evidence="2">CGMCC 4.7349</strain>
    </source>
</reference>